<evidence type="ECO:0000313" key="2">
    <source>
        <dbReference type="EMBL" id="GMR34591.1"/>
    </source>
</evidence>
<evidence type="ECO:0000313" key="3">
    <source>
        <dbReference type="Proteomes" id="UP001328107"/>
    </source>
</evidence>
<dbReference type="Proteomes" id="UP001328107">
    <property type="component" value="Unassembled WGS sequence"/>
</dbReference>
<name>A0AAN4Z5S6_9BILA</name>
<sequence>VLLLSCAFSAVFTQKSDVDWIGDLERDVLRDYSHNISPYSHAKNSTSGRGVMRISLIYARLTTVDEQALEHSNILGLAMSWLDPRLKWNVSDYGGIDHLYVKLSKVWVPEAQFCE</sequence>
<dbReference type="GO" id="GO:0005230">
    <property type="term" value="F:extracellular ligand-gated monoatomic ion channel activity"/>
    <property type="evidence" value="ECO:0007669"/>
    <property type="project" value="InterPro"/>
</dbReference>
<dbReference type="SUPFAM" id="SSF63712">
    <property type="entry name" value="Nicotinic receptor ligand binding domain-like"/>
    <property type="match status" value="1"/>
</dbReference>
<comment type="caution">
    <text evidence="2">The sequence shown here is derived from an EMBL/GenBank/DDBJ whole genome shotgun (WGS) entry which is preliminary data.</text>
</comment>
<dbReference type="Gene3D" id="2.70.170.10">
    <property type="entry name" value="Neurotransmitter-gated ion-channel ligand-binding domain"/>
    <property type="match status" value="1"/>
</dbReference>
<dbReference type="GO" id="GO:0016020">
    <property type="term" value="C:membrane"/>
    <property type="evidence" value="ECO:0007669"/>
    <property type="project" value="InterPro"/>
</dbReference>
<protein>
    <recommendedName>
        <fullName evidence="1">Neurotransmitter-gated ion-channel ligand-binding domain-containing protein</fullName>
    </recommendedName>
</protein>
<keyword evidence="3" id="KW-1185">Reference proteome</keyword>
<proteinExistence type="predicted"/>
<dbReference type="InterPro" id="IPR006202">
    <property type="entry name" value="Neur_chan_lig-bd"/>
</dbReference>
<organism evidence="2 3">
    <name type="scientific">Pristionchus mayeri</name>
    <dbReference type="NCBI Taxonomy" id="1317129"/>
    <lineage>
        <taxon>Eukaryota</taxon>
        <taxon>Metazoa</taxon>
        <taxon>Ecdysozoa</taxon>
        <taxon>Nematoda</taxon>
        <taxon>Chromadorea</taxon>
        <taxon>Rhabditida</taxon>
        <taxon>Rhabditina</taxon>
        <taxon>Diplogasteromorpha</taxon>
        <taxon>Diplogasteroidea</taxon>
        <taxon>Neodiplogasteridae</taxon>
        <taxon>Pristionchus</taxon>
    </lineage>
</organism>
<feature type="non-terminal residue" evidence="2">
    <location>
        <position position="115"/>
    </location>
</feature>
<dbReference type="Pfam" id="PF02931">
    <property type="entry name" value="Neur_chan_LBD"/>
    <property type="match status" value="1"/>
</dbReference>
<accession>A0AAN4Z5S6</accession>
<dbReference type="AlphaFoldDB" id="A0AAN4Z5S6"/>
<dbReference type="InterPro" id="IPR036734">
    <property type="entry name" value="Neur_chan_lig-bd_sf"/>
</dbReference>
<feature type="non-terminal residue" evidence="2">
    <location>
        <position position="1"/>
    </location>
</feature>
<dbReference type="EMBL" id="BTRK01000002">
    <property type="protein sequence ID" value="GMR34591.1"/>
    <property type="molecule type" value="Genomic_DNA"/>
</dbReference>
<evidence type="ECO:0000259" key="1">
    <source>
        <dbReference type="Pfam" id="PF02931"/>
    </source>
</evidence>
<feature type="domain" description="Neurotransmitter-gated ion-channel ligand-binding" evidence="1">
    <location>
        <begin position="25"/>
        <end position="113"/>
    </location>
</feature>
<reference evidence="3" key="1">
    <citation type="submission" date="2022-10" db="EMBL/GenBank/DDBJ databases">
        <title>Genome assembly of Pristionchus species.</title>
        <authorList>
            <person name="Yoshida K."/>
            <person name="Sommer R.J."/>
        </authorList>
    </citation>
    <scope>NUCLEOTIDE SEQUENCE [LARGE SCALE GENOMIC DNA]</scope>
    <source>
        <strain evidence="3">RS5460</strain>
    </source>
</reference>
<gene>
    <name evidence="2" type="ORF">PMAYCL1PPCAC_04786</name>
</gene>